<dbReference type="GO" id="GO:0006003">
    <property type="term" value="P:fructose 2,6-bisphosphate metabolic process"/>
    <property type="evidence" value="ECO:0007669"/>
    <property type="project" value="InterPro"/>
</dbReference>
<dbReference type="PRINTS" id="PR00991">
    <property type="entry name" value="6PFRUCTKNASE"/>
</dbReference>
<dbReference type="RefSeq" id="XP_020050706.1">
    <property type="nucleotide sequence ID" value="XM_020192525.1"/>
</dbReference>
<dbReference type="SUPFAM" id="SSF53254">
    <property type="entry name" value="Phosphoglycerate mutase-like"/>
    <property type="match status" value="1"/>
</dbReference>
<keyword evidence="1" id="KW-0547">Nucleotide-binding</keyword>
<dbReference type="Pfam" id="PF00300">
    <property type="entry name" value="His_Phos_1"/>
    <property type="match status" value="1"/>
</dbReference>
<feature type="region of interest" description="Disordered" evidence="3">
    <location>
        <begin position="111"/>
        <end position="133"/>
    </location>
</feature>
<feature type="region of interest" description="Disordered" evidence="3">
    <location>
        <begin position="962"/>
        <end position="984"/>
    </location>
</feature>
<organism evidence="5 6">
    <name type="scientific">Ascoidea rubescens DSM 1968</name>
    <dbReference type="NCBI Taxonomy" id="1344418"/>
    <lineage>
        <taxon>Eukaryota</taxon>
        <taxon>Fungi</taxon>
        <taxon>Dikarya</taxon>
        <taxon>Ascomycota</taxon>
        <taxon>Saccharomycotina</taxon>
        <taxon>Saccharomycetes</taxon>
        <taxon>Ascoideaceae</taxon>
        <taxon>Ascoidea</taxon>
    </lineage>
</organism>
<feature type="region of interest" description="Disordered" evidence="3">
    <location>
        <begin position="172"/>
        <end position="279"/>
    </location>
</feature>
<dbReference type="SUPFAM" id="SSF52540">
    <property type="entry name" value="P-loop containing nucleoside triphosphate hydrolases"/>
    <property type="match status" value="1"/>
</dbReference>
<dbReference type="PROSITE" id="PS00175">
    <property type="entry name" value="PG_MUTASE"/>
    <property type="match status" value="1"/>
</dbReference>
<accession>A0A1D2VS23</accession>
<proteinExistence type="predicted"/>
<feature type="compositionally biased region" description="Low complexity" evidence="3">
    <location>
        <begin position="242"/>
        <end position="261"/>
    </location>
</feature>
<sequence length="1001" mass="114224">MTNRTIQKKPLITITSSSDHSNESLTNTNDSDNTSQNNGNVEPDTERALSRKKKSLRFQSVPQFIESAIVSSSDDDDLDIPNNRNNANRSVSPGTKLINSFTINRSYPHNFSHTHPHHNRNFRTNEGNKDTKNHLYNYNLNNNNNNNNNNLNVATDSINLMSLHDLPAFKKRPLSDTPFGSRNASPVLLPTDDSDKESDNHNEDDFDSDLDLNDNRKKNNPDNHKNNINHISLSSSKDPLKTKINNVSSNNNNNNNNNNNKNKNKKKTTKNKGNEIDFSSPASLEKLDKVLNEHLNKKHTRRATTLDVPGLTKSKTSPDGTIANLNIGSKLVVVMVGLPARGKSYITNKLTRYLNWSQHNCRVFNVGNTRRKDDAMNLGPASKPLSDSPSPENNSKNNSTNDLKNINTKNHDKKTTLLNANETATIHDANFFSPLNKKSKAIREKWAMDTLDQLLDYIIDGPGSVGIFDATNTTKSRRQKILNKISKRSNNQLKVLFLESICDDPALLQKNMRLKLSGPDYKKMDPTVALKDFTERLHNYEKVYETIDQQEEDSFVNTNYQYIKMINVGRKIVSFNIQGFLASQTVYFLLNFNLAERMIWITRHGESFDNIQGKIGGDSELTARGLKFSKALAKFIAFKKEEFRKKQIQNFKDQLINSVKFSAELLNGQNAEDNRVPQEPTFSVWTSMLKRSVQTAQYFNENEFFIKEMKMLDELGSGKMDGKTYQEIQDNYPEEFQARIDNKMTYRYPGLGGESYLDVINRLKPIITETERSEDHIMIVSHRVVCRILLAYFMDLDKKEIGRLDIPLHSCYVLTPKPYGVDWELYEFNEKSDWFDKVDKFKYTRLLKQISINYNEKRKYSVVPTLPSDKLKIRNELLSPFINMGSNLNSGYGTSVATPDGIQTPAMITNYTYNRDRFNALPNRGIRTGNGASNMKSIFQTAISNSAKEKNNDNDNSIIIINEDEDDNKDNGQNPLESSASYSIDQLTEKLQRLHDEQQKE</sequence>
<dbReference type="InterPro" id="IPR013078">
    <property type="entry name" value="His_Pase_superF_clade-1"/>
</dbReference>
<dbReference type="GO" id="GO:0005829">
    <property type="term" value="C:cytosol"/>
    <property type="evidence" value="ECO:0007669"/>
    <property type="project" value="TreeGrafter"/>
</dbReference>
<evidence type="ECO:0000313" key="6">
    <source>
        <dbReference type="Proteomes" id="UP000095038"/>
    </source>
</evidence>
<feature type="compositionally biased region" description="Polar residues" evidence="3">
    <location>
        <begin position="972"/>
        <end position="984"/>
    </location>
</feature>
<evidence type="ECO:0000259" key="4">
    <source>
        <dbReference type="Pfam" id="PF01591"/>
    </source>
</evidence>
<keyword evidence="6" id="KW-1185">Reference proteome</keyword>
<dbReference type="PANTHER" id="PTHR10606">
    <property type="entry name" value="6-PHOSPHOFRUCTO-2-KINASE/FRUCTOSE-2,6-BISPHOSPHATASE"/>
    <property type="match status" value="1"/>
</dbReference>
<dbReference type="InParanoid" id="A0A1D2VS23"/>
<name>A0A1D2VS23_9ASCO</name>
<dbReference type="Gene3D" id="3.40.50.1240">
    <property type="entry name" value="Phosphoglycerate mutase-like"/>
    <property type="match status" value="1"/>
</dbReference>
<dbReference type="InterPro" id="IPR001345">
    <property type="entry name" value="PG/BPGM_mutase_AS"/>
</dbReference>
<dbReference type="Proteomes" id="UP000095038">
    <property type="component" value="Unassembled WGS sequence"/>
</dbReference>
<dbReference type="InterPro" id="IPR003094">
    <property type="entry name" value="6Pfruct_kin"/>
</dbReference>
<dbReference type="SMART" id="SM00855">
    <property type="entry name" value="PGAM"/>
    <property type="match status" value="1"/>
</dbReference>
<reference evidence="6" key="1">
    <citation type="submission" date="2016-05" db="EMBL/GenBank/DDBJ databases">
        <title>Comparative genomics of biotechnologically important yeasts.</title>
        <authorList>
            <consortium name="DOE Joint Genome Institute"/>
            <person name="Riley R."/>
            <person name="Haridas S."/>
            <person name="Wolfe K.H."/>
            <person name="Lopes M.R."/>
            <person name="Hittinger C.T."/>
            <person name="Goker M."/>
            <person name="Salamov A."/>
            <person name="Wisecaver J."/>
            <person name="Long T.M."/>
            <person name="Aerts A.L."/>
            <person name="Barry K."/>
            <person name="Choi C."/>
            <person name="Clum A."/>
            <person name="Coughlan A.Y."/>
            <person name="Deshpande S."/>
            <person name="Douglass A.P."/>
            <person name="Hanson S.J."/>
            <person name="Klenk H.-P."/>
            <person name="Labutti K."/>
            <person name="Lapidus A."/>
            <person name="Lindquist E."/>
            <person name="Lipzen A."/>
            <person name="Meier-Kolthoff J.P."/>
            <person name="Ohm R.A."/>
            <person name="Otillar R.P."/>
            <person name="Pangilinan J."/>
            <person name="Peng Y."/>
            <person name="Rokas A."/>
            <person name="Rosa C.A."/>
            <person name="Scheuner C."/>
            <person name="Sibirny A.A."/>
            <person name="Slot J.C."/>
            <person name="Stielow J.B."/>
            <person name="Sun H."/>
            <person name="Kurtzman C.P."/>
            <person name="Blackwell M."/>
            <person name="Grigoriev I.V."/>
            <person name="Jeffries T.W."/>
        </authorList>
    </citation>
    <scope>NUCLEOTIDE SEQUENCE [LARGE SCALE GENOMIC DNA]</scope>
    <source>
        <strain evidence="6">DSM 1968</strain>
    </source>
</reference>
<dbReference type="Pfam" id="PF01591">
    <property type="entry name" value="6PF2K"/>
    <property type="match status" value="2"/>
</dbReference>
<dbReference type="InterPro" id="IPR013079">
    <property type="entry name" value="6Phosfructo_kin"/>
</dbReference>
<feature type="region of interest" description="Disordered" evidence="3">
    <location>
        <begin position="1"/>
        <end position="54"/>
    </location>
</feature>
<feature type="compositionally biased region" description="Polar residues" evidence="3">
    <location>
        <begin position="82"/>
        <end position="93"/>
    </location>
</feature>
<feature type="compositionally biased region" description="Basic and acidic residues" evidence="3">
    <location>
        <begin position="213"/>
        <end position="225"/>
    </location>
</feature>
<evidence type="ECO:0000256" key="3">
    <source>
        <dbReference type="SAM" id="MobiDB-lite"/>
    </source>
</evidence>
<feature type="region of interest" description="Disordered" evidence="3">
    <location>
        <begin position="372"/>
        <end position="411"/>
    </location>
</feature>
<evidence type="ECO:0000256" key="1">
    <source>
        <dbReference type="ARBA" id="ARBA00022741"/>
    </source>
</evidence>
<dbReference type="GO" id="GO:0005524">
    <property type="term" value="F:ATP binding"/>
    <property type="evidence" value="ECO:0007669"/>
    <property type="project" value="UniProtKB-KW"/>
</dbReference>
<dbReference type="FunCoup" id="A0A1D2VS23">
    <property type="interactions" value="74"/>
</dbReference>
<dbReference type="GO" id="GO:0006000">
    <property type="term" value="P:fructose metabolic process"/>
    <property type="evidence" value="ECO:0007669"/>
    <property type="project" value="InterPro"/>
</dbReference>
<feature type="compositionally biased region" description="Low complexity" evidence="3">
    <location>
        <begin position="386"/>
        <end position="405"/>
    </location>
</feature>
<dbReference type="CDD" id="cd07067">
    <property type="entry name" value="HP_PGM_like"/>
    <property type="match status" value="1"/>
</dbReference>
<gene>
    <name evidence="5" type="ORF">ASCRUDRAFT_74030</name>
</gene>
<evidence type="ECO:0000313" key="5">
    <source>
        <dbReference type="EMBL" id="ODV64399.1"/>
    </source>
</evidence>
<protein>
    <submittedName>
        <fullName evidence="5">6PF2K-domain-containing protein</fullName>
    </submittedName>
</protein>
<dbReference type="OrthoDB" id="267323at2759"/>
<dbReference type="PANTHER" id="PTHR10606:SF32">
    <property type="entry name" value="6-PHOSPHOFRUCTO-2-KINASE 1"/>
    <property type="match status" value="1"/>
</dbReference>
<feature type="compositionally biased region" description="Basic residues" evidence="3">
    <location>
        <begin position="112"/>
        <end position="121"/>
    </location>
</feature>
<dbReference type="STRING" id="1344418.A0A1D2VS23"/>
<feature type="region of interest" description="Disordered" evidence="3">
    <location>
        <begin position="72"/>
        <end position="93"/>
    </location>
</feature>
<feature type="compositionally biased region" description="Low complexity" evidence="3">
    <location>
        <begin position="23"/>
        <end position="40"/>
    </location>
</feature>
<feature type="domain" description="6-phosphofructo-2-kinase" evidence="4">
    <location>
        <begin position="324"/>
        <end position="383"/>
    </location>
</feature>
<dbReference type="InterPro" id="IPR027417">
    <property type="entry name" value="P-loop_NTPase"/>
</dbReference>
<keyword evidence="2" id="KW-0067">ATP-binding</keyword>
<evidence type="ECO:0000256" key="2">
    <source>
        <dbReference type="ARBA" id="ARBA00022840"/>
    </source>
</evidence>
<dbReference type="EMBL" id="KV454475">
    <property type="protein sequence ID" value="ODV64399.1"/>
    <property type="molecule type" value="Genomic_DNA"/>
</dbReference>
<dbReference type="AlphaFoldDB" id="A0A1D2VS23"/>
<dbReference type="InterPro" id="IPR029033">
    <property type="entry name" value="His_PPase_superfam"/>
</dbReference>
<dbReference type="GO" id="GO:0003873">
    <property type="term" value="F:6-phosphofructo-2-kinase activity"/>
    <property type="evidence" value="ECO:0007669"/>
    <property type="project" value="InterPro"/>
</dbReference>
<dbReference type="Gene3D" id="3.40.50.300">
    <property type="entry name" value="P-loop containing nucleotide triphosphate hydrolases"/>
    <property type="match status" value="1"/>
</dbReference>
<feature type="domain" description="6-phosphofructo-2-kinase" evidence="4">
    <location>
        <begin position="426"/>
        <end position="594"/>
    </location>
</feature>
<dbReference type="GeneID" id="30966161"/>